<accession>A0A2J6RVX6</accession>
<evidence type="ECO:0000259" key="1">
    <source>
        <dbReference type="PROSITE" id="PS51186"/>
    </source>
</evidence>
<dbReference type="InterPro" id="IPR016181">
    <property type="entry name" value="Acyl_CoA_acyltransferase"/>
</dbReference>
<keyword evidence="3" id="KW-1185">Reference proteome</keyword>
<dbReference type="PANTHER" id="PTHR43415">
    <property type="entry name" value="SPERMIDINE N(1)-ACETYLTRANSFERASE"/>
    <property type="match status" value="1"/>
</dbReference>
<dbReference type="GO" id="GO:0016747">
    <property type="term" value="F:acyltransferase activity, transferring groups other than amino-acyl groups"/>
    <property type="evidence" value="ECO:0007669"/>
    <property type="project" value="InterPro"/>
</dbReference>
<dbReference type="PROSITE" id="PS51186">
    <property type="entry name" value="GNAT"/>
    <property type="match status" value="1"/>
</dbReference>
<dbReference type="PANTHER" id="PTHR43415:SF3">
    <property type="entry name" value="GNAT-FAMILY ACETYLTRANSFERASE"/>
    <property type="match status" value="1"/>
</dbReference>
<protein>
    <submittedName>
        <fullName evidence="2">Acyl-CoA N-acyltransferase</fullName>
    </submittedName>
</protein>
<dbReference type="Pfam" id="PF13302">
    <property type="entry name" value="Acetyltransf_3"/>
    <property type="match status" value="1"/>
</dbReference>
<name>A0A2J6RVX6_HYAVF</name>
<dbReference type="STRING" id="1149755.A0A2J6RVX6"/>
<keyword evidence="2" id="KW-0012">Acyltransferase</keyword>
<gene>
    <name evidence="2" type="ORF">L207DRAFT_632416</name>
</gene>
<proteinExistence type="predicted"/>
<evidence type="ECO:0000313" key="3">
    <source>
        <dbReference type="Proteomes" id="UP000235786"/>
    </source>
</evidence>
<dbReference type="EMBL" id="KZ613943">
    <property type="protein sequence ID" value="PMD42670.1"/>
    <property type="molecule type" value="Genomic_DNA"/>
</dbReference>
<dbReference type="Proteomes" id="UP000235786">
    <property type="component" value="Unassembled WGS sequence"/>
</dbReference>
<feature type="domain" description="N-acetyltransferase" evidence="1">
    <location>
        <begin position="44"/>
        <end position="178"/>
    </location>
</feature>
<dbReference type="CDD" id="cd04301">
    <property type="entry name" value="NAT_SF"/>
    <property type="match status" value="1"/>
</dbReference>
<reference evidence="2 3" key="1">
    <citation type="submission" date="2016-04" db="EMBL/GenBank/DDBJ databases">
        <title>A degradative enzymes factory behind the ericoid mycorrhizal symbiosis.</title>
        <authorList>
            <consortium name="DOE Joint Genome Institute"/>
            <person name="Martino E."/>
            <person name="Morin E."/>
            <person name="Grelet G."/>
            <person name="Kuo A."/>
            <person name="Kohler A."/>
            <person name="Daghino S."/>
            <person name="Barry K."/>
            <person name="Choi C."/>
            <person name="Cichocki N."/>
            <person name="Clum A."/>
            <person name="Copeland A."/>
            <person name="Hainaut M."/>
            <person name="Haridas S."/>
            <person name="Labutti K."/>
            <person name="Lindquist E."/>
            <person name="Lipzen A."/>
            <person name="Khouja H.-R."/>
            <person name="Murat C."/>
            <person name="Ohm R."/>
            <person name="Olson A."/>
            <person name="Spatafora J."/>
            <person name="Veneault-Fourrey C."/>
            <person name="Henrissat B."/>
            <person name="Grigoriev I."/>
            <person name="Martin F."/>
            <person name="Perotto S."/>
        </authorList>
    </citation>
    <scope>NUCLEOTIDE SEQUENCE [LARGE SCALE GENOMIC DNA]</scope>
    <source>
        <strain evidence="2 3">F</strain>
    </source>
</reference>
<evidence type="ECO:0000313" key="2">
    <source>
        <dbReference type="EMBL" id="PMD42670.1"/>
    </source>
</evidence>
<dbReference type="Gene3D" id="3.40.630.30">
    <property type="match status" value="1"/>
</dbReference>
<organism evidence="2 3">
    <name type="scientific">Hyaloscypha variabilis (strain UAMH 11265 / GT02V1 / F)</name>
    <name type="common">Meliniomyces variabilis</name>
    <dbReference type="NCBI Taxonomy" id="1149755"/>
    <lineage>
        <taxon>Eukaryota</taxon>
        <taxon>Fungi</taxon>
        <taxon>Dikarya</taxon>
        <taxon>Ascomycota</taxon>
        <taxon>Pezizomycotina</taxon>
        <taxon>Leotiomycetes</taxon>
        <taxon>Helotiales</taxon>
        <taxon>Hyaloscyphaceae</taxon>
        <taxon>Hyaloscypha</taxon>
        <taxon>Hyaloscypha variabilis</taxon>
    </lineage>
</organism>
<sequence>MPLDRLFSSDRLIYRYLENTPESREHYLSVLLKDPETYGQSSYRLLSPLTLDDINKTFSGAAATLLSVVIHLKHEDGREPTAQDPPVGWLALESPAISRQHRSCSLSITISPDYQGKGYGSESITWALNWAFGVAGMHSVRLGVYSFNERGVRLYERIGFVREGVCREAYYYDYKWHDRILYSILEKEWDAIRSSKDKTTSGSIPLGNFTEYC</sequence>
<dbReference type="InterPro" id="IPR000182">
    <property type="entry name" value="GNAT_dom"/>
</dbReference>
<dbReference type="SUPFAM" id="SSF55729">
    <property type="entry name" value="Acyl-CoA N-acyltransferases (Nat)"/>
    <property type="match status" value="1"/>
</dbReference>
<keyword evidence="2" id="KW-0808">Transferase</keyword>
<dbReference type="OrthoDB" id="64477at2759"/>
<dbReference type="AlphaFoldDB" id="A0A2J6RVX6"/>